<accession>A0AAV8QZQ8</accession>
<evidence type="ECO:0000313" key="1">
    <source>
        <dbReference type="EMBL" id="KAJ8491219.1"/>
    </source>
</evidence>
<organism evidence="1 2">
    <name type="scientific">Ensete ventricosum</name>
    <name type="common">Abyssinian banana</name>
    <name type="synonym">Musa ensete</name>
    <dbReference type="NCBI Taxonomy" id="4639"/>
    <lineage>
        <taxon>Eukaryota</taxon>
        <taxon>Viridiplantae</taxon>
        <taxon>Streptophyta</taxon>
        <taxon>Embryophyta</taxon>
        <taxon>Tracheophyta</taxon>
        <taxon>Spermatophyta</taxon>
        <taxon>Magnoliopsida</taxon>
        <taxon>Liliopsida</taxon>
        <taxon>Zingiberales</taxon>
        <taxon>Musaceae</taxon>
        <taxon>Ensete</taxon>
    </lineage>
</organism>
<gene>
    <name evidence="1" type="ORF">OPV22_012940</name>
</gene>
<proteinExistence type="predicted"/>
<protein>
    <submittedName>
        <fullName evidence="1">Uncharacterized protein</fullName>
    </submittedName>
</protein>
<name>A0AAV8QZQ8_ENSVE</name>
<evidence type="ECO:0000313" key="2">
    <source>
        <dbReference type="Proteomes" id="UP001222027"/>
    </source>
</evidence>
<keyword evidence="2" id="KW-1185">Reference proteome</keyword>
<comment type="caution">
    <text evidence="1">The sequence shown here is derived from an EMBL/GenBank/DDBJ whole genome shotgun (WGS) entry which is preliminary data.</text>
</comment>
<dbReference type="EMBL" id="JAQQAF010000004">
    <property type="protein sequence ID" value="KAJ8491219.1"/>
    <property type="molecule type" value="Genomic_DNA"/>
</dbReference>
<reference evidence="1 2" key="1">
    <citation type="submission" date="2022-12" db="EMBL/GenBank/DDBJ databases">
        <title>Chromosome-scale assembly of the Ensete ventricosum genome.</title>
        <authorList>
            <person name="Dussert Y."/>
            <person name="Stocks J."/>
            <person name="Wendawek A."/>
            <person name="Woldeyes F."/>
            <person name="Nichols R.A."/>
            <person name="Borrell J.S."/>
        </authorList>
    </citation>
    <scope>NUCLEOTIDE SEQUENCE [LARGE SCALE GENOMIC DNA]</scope>
    <source>
        <strain evidence="2">cv. Maze</strain>
        <tissue evidence="1">Seeds</tissue>
    </source>
</reference>
<dbReference type="Proteomes" id="UP001222027">
    <property type="component" value="Unassembled WGS sequence"/>
</dbReference>
<sequence length="134" mass="15371">MVDRSQQMGNKHSYTHSSVDLQCEIHQISQIKFLEVKLELTYQMTYRVKVLWHAHQFRSVNITVSVHISVTKICWKEKAIASAAKGLSSALLHTNQAFQHFLCISGIDLKSLLSKKNKHVIMLLFLNKMARVHG</sequence>
<dbReference type="AlphaFoldDB" id="A0AAV8QZQ8"/>